<organism evidence="6 7">
    <name type="scientific">Chitinivorax tropicus</name>
    <dbReference type="NCBI Taxonomy" id="714531"/>
    <lineage>
        <taxon>Bacteria</taxon>
        <taxon>Pseudomonadati</taxon>
        <taxon>Pseudomonadota</taxon>
        <taxon>Betaproteobacteria</taxon>
        <taxon>Chitinivorax</taxon>
    </lineage>
</organism>
<dbReference type="PANTHER" id="PTHR10434:SF66">
    <property type="entry name" value="PHOSPHOLIPID_GLYCEROL ACYLTRANSFERASE DOMAIN-CONTAINING PROTEIN"/>
    <property type="match status" value="1"/>
</dbReference>
<protein>
    <submittedName>
        <fullName evidence="6">1-acyl-sn-glycerol-3-phosphate acyltransferase</fullName>
    </submittedName>
</protein>
<dbReference type="GO" id="GO:0006654">
    <property type="term" value="P:phosphatidic acid biosynthetic process"/>
    <property type="evidence" value="ECO:0007669"/>
    <property type="project" value="TreeGrafter"/>
</dbReference>
<feature type="transmembrane region" description="Helical" evidence="4">
    <location>
        <begin position="53"/>
        <end position="73"/>
    </location>
</feature>
<dbReference type="RefSeq" id="WP_184035239.1">
    <property type="nucleotide sequence ID" value="NZ_JACHHY010000003.1"/>
</dbReference>
<evidence type="ECO:0000259" key="5">
    <source>
        <dbReference type="SMART" id="SM00563"/>
    </source>
</evidence>
<keyword evidence="7" id="KW-1185">Reference proteome</keyword>
<evidence type="ECO:0000256" key="1">
    <source>
        <dbReference type="ARBA" id="ARBA00005189"/>
    </source>
</evidence>
<keyword evidence="4" id="KW-1133">Transmembrane helix</keyword>
<evidence type="ECO:0000256" key="3">
    <source>
        <dbReference type="ARBA" id="ARBA00023315"/>
    </source>
</evidence>
<keyword evidence="4" id="KW-0812">Transmembrane</keyword>
<gene>
    <name evidence="6" type="ORF">HNQ59_000710</name>
</gene>
<dbReference type="Pfam" id="PF01553">
    <property type="entry name" value="Acyltransferase"/>
    <property type="match status" value="1"/>
</dbReference>
<keyword evidence="4" id="KW-0472">Membrane</keyword>
<feature type="transmembrane region" description="Helical" evidence="4">
    <location>
        <begin position="20"/>
        <end position="41"/>
    </location>
</feature>
<accession>A0A840MLN0</accession>
<dbReference type="SUPFAM" id="SSF69593">
    <property type="entry name" value="Glycerol-3-phosphate (1)-acyltransferase"/>
    <property type="match status" value="1"/>
</dbReference>
<dbReference type="SMART" id="SM00563">
    <property type="entry name" value="PlsC"/>
    <property type="match status" value="1"/>
</dbReference>
<evidence type="ECO:0000256" key="2">
    <source>
        <dbReference type="ARBA" id="ARBA00022679"/>
    </source>
</evidence>
<dbReference type="Proteomes" id="UP000575898">
    <property type="component" value="Unassembled WGS sequence"/>
</dbReference>
<dbReference type="GO" id="GO:0003841">
    <property type="term" value="F:1-acylglycerol-3-phosphate O-acyltransferase activity"/>
    <property type="evidence" value="ECO:0007669"/>
    <property type="project" value="TreeGrafter"/>
</dbReference>
<keyword evidence="3 6" id="KW-0012">Acyltransferase</keyword>
<feature type="domain" description="Phospholipid/glycerol acyltransferase" evidence="5">
    <location>
        <begin position="86"/>
        <end position="194"/>
    </location>
</feature>
<comment type="caution">
    <text evidence="6">The sequence shown here is derived from an EMBL/GenBank/DDBJ whole genome shotgun (WGS) entry which is preliminary data.</text>
</comment>
<evidence type="ECO:0000256" key="4">
    <source>
        <dbReference type="SAM" id="Phobius"/>
    </source>
</evidence>
<dbReference type="InterPro" id="IPR002123">
    <property type="entry name" value="Plipid/glycerol_acylTrfase"/>
</dbReference>
<dbReference type="EMBL" id="JACHHY010000003">
    <property type="protein sequence ID" value="MBB5017446.1"/>
    <property type="molecule type" value="Genomic_DNA"/>
</dbReference>
<keyword evidence="2 6" id="KW-0808">Transferase</keyword>
<evidence type="ECO:0000313" key="7">
    <source>
        <dbReference type="Proteomes" id="UP000575898"/>
    </source>
</evidence>
<proteinExistence type="predicted"/>
<sequence>MFDVLGRYWRVVGTGLSFAAFGAGGLVLRVLVFPVLSLFVWKNQLRQRLARLTIRLTFRLFIGLMHWLGVLRYDFIGLEKLDRHGLLILANHPSLIDTVFLMAFVKNADCVIKAALWHNPFTHGPVRAAGYIMNNNGLALIDDCVASLDVGGNLIIFPEGTRTPQNGQIQLKRGAANIAVRGARNITPVIIHCTPPTLSKGEKWWQVPARRVYFRLEVKDDIHVQPFIESAGQPALAARQLTHYLEDYFIHESQTHAVA</sequence>
<dbReference type="PANTHER" id="PTHR10434">
    <property type="entry name" value="1-ACYL-SN-GLYCEROL-3-PHOSPHATE ACYLTRANSFERASE"/>
    <property type="match status" value="1"/>
</dbReference>
<evidence type="ECO:0000313" key="6">
    <source>
        <dbReference type="EMBL" id="MBB5017446.1"/>
    </source>
</evidence>
<dbReference type="CDD" id="cd07989">
    <property type="entry name" value="LPLAT_AGPAT-like"/>
    <property type="match status" value="1"/>
</dbReference>
<comment type="pathway">
    <text evidence="1">Lipid metabolism.</text>
</comment>
<dbReference type="AlphaFoldDB" id="A0A840MLN0"/>
<reference evidence="6 7" key="1">
    <citation type="submission" date="2020-08" db="EMBL/GenBank/DDBJ databases">
        <title>Genomic Encyclopedia of Type Strains, Phase IV (KMG-IV): sequencing the most valuable type-strain genomes for metagenomic binning, comparative biology and taxonomic classification.</title>
        <authorList>
            <person name="Goeker M."/>
        </authorList>
    </citation>
    <scope>NUCLEOTIDE SEQUENCE [LARGE SCALE GENOMIC DNA]</scope>
    <source>
        <strain evidence="6 7">DSM 27165</strain>
    </source>
</reference>
<name>A0A840MLN0_9PROT</name>